<dbReference type="InterPro" id="IPR051907">
    <property type="entry name" value="DoxX-like_oxidoreductase"/>
</dbReference>
<comment type="caution">
    <text evidence="8">The sequence shown here is derived from an EMBL/GenBank/DDBJ whole genome shotgun (WGS) entry which is preliminary data.</text>
</comment>
<protein>
    <submittedName>
        <fullName evidence="8">DoxX family protein</fullName>
    </submittedName>
</protein>
<keyword evidence="4 7" id="KW-0812">Transmembrane</keyword>
<dbReference type="GO" id="GO:0005886">
    <property type="term" value="C:plasma membrane"/>
    <property type="evidence" value="ECO:0007669"/>
    <property type="project" value="UniProtKB-SubCell"/>
</dbReference>
<evidence type="ECO:0000313" key="8">
    <source>
        <dbReference type="EMBL" id="MBD1391615.1"/>
    </source>
</evidence>
<evidence type="ECO:0000256" key="3">
    <source>
        <dbReference type="ARBA" id="ARBA00022475"/>
    </source>
</evidence>
<dbReference type="PANTHER" id="PTHR33452">
    <property type="entry name" value="OXIDOREDUCTASE CATD-RELATED"/>
    <property type="match status" value="1"/>
</dbReference>
<name>A0A926RZ88_9SPHI</name>
<keyword evidence="3" id="KW-1003">Cell membrane</keyword>
<dbReference type="Pfam" id="PF07681">
    <property type="entry name" value="DoxX"/>
    <property type="match status" value="1"/>
</dbReference>
<feature type="transmembrane region" description="Helical" evidence="7">
    <location>
        <begin position="78"/>
        <end position="102"/>
    </location>
</feature>
<reference evidence="8" key="1">
    <citation type="submission" date="2020-09" db="EMBL/GenBank/DDBJ databases">
        <title>Novel species of Mucilaginibacter isolated from a glacier on the Tibetan Plateau.</title>
        <authorList>
            <person name="Liu Q."/>
            <person name="Xin Y.-H."/>
        </authorList>
    </citation>
    <scope>NUCLEOTIDE SEQUENCE</scope>
    <source>
        <strain evidence="8">ZB1P21</strain>
    </source>
</reference>
<evidence type="ECO:0000256" key="5">
    <source>
        <dbReference type="ARBA" id="ARBA00022989"/>
    </source>
</evidence>
<keyword evidence="6 7" id="KW-0472">Membrane</keyword>
<evidence type="ECO:0000256" key="6">
    <source>
        <dbReference type="ARBA" id="ARBA00023136"/>
    </source>
</evidence>
<dbReference type="Proteomes" id="UP000619078">
    <property type="component" value="Unassembled WGS sequence"/>
</dbReference>
<evidence type="ECO:0000256" key="4">
    <source>
        <dbReference type="ARBA" id="ARBA00022692"/>
    </source>
</evidence>
<organism evidence="8 9">
    <name type="scientific">Mucilaginibacter glaciei</name>
    <dbReference type="NCBI Taxonomy" id="2772109"/>
    <lineage>
        <taxon>Bacteria</taxon>
        <taxon>Pseudomonadati</taxon>
        <taxon>Bacteroidota</taxon>
        <taxon>Sphingobacteriia</taxon>
        <taxon>Sphingobacteriales</taxon>
        <taxon>Sphingobacteriaceae</taxon>
        <taxon>Mucilaginibacter</taxon>
    </lineage>
</organism>
<feature type="transmembrane region" description="Helical" evidence="7">
    <location>
        <begin position="21"/>
        <end position="38"/>
    </location>
</feature>
<sequence length="151" mass="16891">MKMISKLEDWGDRHHPKLVDVIRIVLGAFLLFKGYLFFHNMPFLRDLIIDAKLVDLSTDTITALLYYVTYAHMVGGTLILFGLVTRLASLIQIPIVVAAVFVVNIPNKAVNSELWLSVVVLTLLLLFVIIGSGPISLDKLLTNDEKNTSLR</sequence>
<dbReference type="AlphaFoldDB" id="A0A926RZ88"/>
<evidence type="ECO:0000256" key="2">
    <source>
        <dbReference type="ARBA" id="ARBA00006679"/>
    </source>
</evidence>
<keyword evidence="9" id="KW-1185">Reference proteome</keyword>
<keyword evidence="5 7" id="KW-1133">Transmembrane helix</keyword>
<dbReference type="RefSeq" id="WP_191159724.1">
    <property type="nucleotide sequence ID" value="NZ_JACWMX010000001.1"/>
</dbReference>
<dbReference type="EMBL" id="JACWMX010000001">
    <property type="protein sequence ID" value="MBD1391615.1"/>
    <property type="molecule type" value="Genomic_DNA"/>
</dbReference>
<dbReference type="InterPro" id="IPR032808">
    <property type="entry name" value="DoxX"/>
</dbReference>
<feature type="transmembrane region" description="Helical" evidence="7">
    <location>
        <begin position="114"/>
        <end position="137"/>
    </location>
</feature>
<comment type="similarity">
    <text evidence="2">Belongs to the DoxX family.</text>
</comment>
<gene>
    <name evidence="8" type="ORF">IDJ76_00765</name>
</gene>
<evidence type="ECO:0000313" key="9">
    <source>
        <dbReference type="Proteomes" id="UP000619078"/>
    </source>
</evidence>
<accession>A0A926RZ88</accession>
<dbReference type="PANTHER" id="PTHR33452:SF1">
    <property type="entry name" value="INNER MEMBRANE PROTEIN YPHA-RELATED"/>
    <property type="match status" value="1"/>
</dbReference>
<evidence type="ECO:0000256" key="7">
    <source>
        <dbReference type="SAM" id="Phobius"/>
    </source>
</evidence>
<proteinExistence type="inferred from homology"/>
<evidence type="ECO:0000256" key="1">
    <source>
        <dbReference type="ARBA" id="ARBA00004651"/>
    </source>
</evidence>
<comment type="subcellular location">
    <subcellularLocation>
        <location evidence="1">Cell membrane</location>
        <topology evidence="1">Multi-pass membrane protein</topology>
    </subcellularLocation>
</comment>